<evidence type="ECO:0000259" key="2">
    <source>
        <dbReference type="Pfam" id="PF02225"/>
    </source>
</evidence>
<dbReference type="AlphaFoldDB" id="A0ABD3UHG6"/>
<feature type="transmembrane region" description="Helical" evidence="1">
    <location>
        <begin position="45"/>
        <end position="69"/>
    </location>
</feature>
<reference evidence="3 4" key="1">
    <citation type="submission" date="2024-11" db="EMBL/GenBank/DDBJ databases">
        <title>Chromosome-level genome assembly of the freshwater bivalve Anodonta woodiana.</title>
        <authorList>
            <person name="Chen X."/>
        </authorList>
    </citation>
    <scope>NUCLEOTIDE SEQUENCE [LARGE SCALE GENOMIC DNA]</scope>
    <source>
        <strain evidence="3">MN2024</strain>
        <tissue evidence="3">Gills</tissue>
    </source>
</reference>
<dbReference type="InterPro" id="IPR039373">
    <property type="entry name" value="Peptidase_M28B"/>
</dbReference>
<dbReference type="InterPro" id="IPR046450">
    <property type="entry name" value="PA_dom_sf"/>
</dbReference>
<organism evidence="3 4">
    <name type="scientific">Sinanodonta woodiana</name>
    <name type="common">Chinese pond mussel</name>
    <name type="synonym">Anodonta woodiana</name>
    <dbReference type="NCBI Taxonomy" id="1069815"/>
    <lineage>
        <taxon>Eukaryota</taxon>
        <taxon>Metazoa</taxon>
        <taxon>Spiralia</taxon>
        <taxon>Lophotrochozoa</taxon>
        <taxon>Mollusca</taxon>
        <taxon>Bivalvia</taxon>
        <taxon>Autobranchia</taxon>
        <taxon>Heteroconchia</taxon>
        <taxon>Palaeoheterodonta</taxon>
        <taxon>Unionida</taxon>
        <taxon>Unionoidea</taxon>
        <taxon>Unionidae</taxon>
        <taxon>Unioninae</taxon>
        <taxon>Sinanodonta</taxon>
    </lineage>
</organism>
<protein>
    <recommendedName>
        <fullName evidence="2">PA domain-containing protein</fullName>
    </recommendedName>
</protein>
<dbReference type="SUPFAM" id="SSF52025">
    <property type="entry name" value="PA domain"/>
    <property type="match status" value="1"/>
</dbReference>
<dbReference type="EMBL" id="JBJQND010000016">
    <property type="protein sequence ID" value="KAL3847988.1"/>
    <property type="molecule type" value="Genomic_DNA"/>
</dbReference>
<dbReference type="PANTHER" id="PTHR10404:SF77">
    <property type="entry name" value="GLUTAMATE CARBOXYPEPTIDASE 2 HOMOLOG"/>
    <property type="match status" value="1"/>
</dbReference>
<comment type="caution">
    <text evidence="3">The sequence shown here is derived from an EMBL/GenBank/DDBJ whole genome shotgun (WGS) entry which is preliminary data.</text>
</comment>
<keyword evidence="1" id="KW-1133">Transmembrane helix</keyword>
<dbReference type="Gene3D" id="3.40.630.10">
    <property type="entry name" value="Zn peptidases"/>
    <property type="match status" value="1"/>
</dbReference>
<dbReference type="Pfam" id="PF02225">
    <property type="entry name" value="PA"/>
    <property type="match status" value="1"/>
</dbReference>
<dbReference type="InterPro" id="IPR003137">
    <property type="entry name" value="PA_domain"/>
</dbReference>
<name>A0ABD3UHG6_SINWO</name>
<feature type="domain" description="PA" evidence="2">
    <location>
        <begin position="170"/>
        <end position="227"/>
    </location>
</feature>
<evidence type="ECO:0000313" key="3">
    <source>
        <dbReference type="EMBL" id="KAL3847988.1"/>
    </source>
</evidence>
<evidence type="ECO:0000313" key="4">
    <source>
        <dbReference type="Proteomes" id="UP001634394"/>
    </source>
</evidence>
<sequence length="664" mass="75521">MASLWKLCRNNRTWKVKDAEDQSDIDRLYQPEKPNSTKAVRYLNAWTYSLLILIVLVLFLFGLLVGFYLRESQNKDNSESLQSARKDGFDAVTLESVHENIIYNIKGERAIRYIHEFSESVVPLPDEDWDSVVFKKVKEEFERFGFDHVDVEEHDLGELLYGHYGRYTDFLQLWSANITIQDSIVLLRQGEISPAEKVRWAVQYGAAGVLLYQEEEIDGFSKDYIPTYSAADFTATGDSMYPTVPVQPVSLETANMILSHIQTRNLPKAWGQLINVTSTDHSQQGGVKARLHIYNKRVMKKIRNVIGTLLGNVETDRYVMIGAGRTAFHGSTTDPKSSTALLLELAQSLTQVRQQEKWQPLREIKVCSWGGQELSNAGLNDYIQAHNRVIQMDAVAYLSLDVPRIGTEAIQIKTSVSLIDLVQSVADRIADPNNPDVMLSHSWPKLTLDWLSASDYPLNCNHDNCYQEPVRHLLGIPFAAATFQQSTQAPNKDMLALDLHHHFKYHLAVARVTSLVLLRLVDDAVIGFNLGYTVQFVQQTIIKMVQIAQQLMDYEYGPLLIDLDTLYIAATKFKQYTTTDDFSANRKINDVLKNFDSLFISRIPHQSVPVHSLCQSRSFETLLYFMQAVEQFRITQNSSALSDYIASLRTSIRQATESINSLER</sequence>
<gene>
    <name evidence="3" type="ORF">ACJMK2_018875</name>
</gene>
<dbReference type="Proteomes" id="UP001634394">
    <property type="component" value="Unassembled WGS sequence"/>
</dbReference>
<dbReference type="PANTHER" id="PTHR10404">
    <property type="entry name" value="N-ACETYLATED-ALPHA-LINKED ACIDIC DIPEPTIDASE"/>
    <property type="match status" value="1"/>
</dbReference>
<evidence type="ECO:0000256" key="1">
    <source>
        <dbReference type="SAM" id="Phobius"/>
    </source>
</evidence>
<dbReference type="SUPFAM" id="SSF53187">
    <property type="entry name" value="Zn-dependent exopeptidases"/>
    <property type="match status" value="1"/>
</dbReference>
<keyword evidence="4" id="KW-1185">Reference proteome</keyword>
<proteinExistence type="predicted"/>
<dbReference type="Gene3D" id="3.50.30.30">
    <property type="match status" value="2"/>
</dbReference>
<keyword evidence="1" id="KW-0472">Membrane</keyword>
<keyword evidence="1" id="KW-0812">Transmembrane</keyword>
<accession>A0ABD3UHG6</accession>